<feature type="compositionally biased region" description="Gly residues" evidence="1">
    <location>
        <begin position="7"/>
        <end position="23"/>
    </location>
</feature>
<comment type="caution">
    <text evidence="2">The sequence shown here is derived from an EMBL/GenBank/DDBJ whole genome shotgun (WGS) entry which is preliminary data.</text>
</comment>
<proteinExistence type="predicted"/>
<evidence type="ECO:0000313" key="3">
    <source>
        <dbReference type="Proteomes" id="UP000827724"/>
    </source>
</evidence>
<feature type="compositionally biased region" description="Low complexity" evidence="1">
    <location>
        <begin position="300"/>
        <end position="338"/>
    </location>
</feature>
<protein>
    <submittedName>
        <fullName evidence="2">Uncharacterized protein</fullName>
    </submittedName>
</protein>
<dbReference type="EMBL" id="JAIWOZ010000002">
    <property type="protein sequence ID" value="KAH6608575.1"/>
    <property type="molecule type" value="Genomic_DNA"/>
</dbReference>
<dbReference type="Proteomes" id="UP000827724">
    <property type="component" value="Unassembled WGS sequence"/>
</dbReference>
<keyword evidence="3" id="KW-1185">Reference proteome</keyword>
<feature type="compositionally biased region" description="Polar residues" evidence="1">
    <location>
        <begin position="259"/>
        <end position="274"/>
    </location>
</feature>
<gene>
    <name evidence="2" type="ORF">Trco_001921</name>
</gene>
<feature type="compositionally biased region" description="Low complexity" evidence="1">
    <location>
        <begin position="240"/>
        <end position="250"/>
    </location>
</feature>
<dbReference type="OrthoDB" id="4204700at2759"/>
<feature type="compositionally biased region" description="Basic and acidic residues" evidence="1">
    <location>
        <begin position="377"/>
        <end position="412"/>
    </location>
</feature>
<feature type="region of interest" description="Disordered" evidence="1">
    <location>
        <begin position="238"/>
        <end position="412"/>
    </location>
</feature>
<feature type="region of interest" description="Disordered" evidence="1">
    <location>
        <begin position="1"/>
        <end position="30"/>
    </location>
</feature>
<evidence type="ECO:0000256" key="1">
    <source>
        <dbReference type="SAM" id="MobiDB-lite"/>
    </source>
</evidence>
<sequence length="412" mass="46039">MDDPGSNSGGGGGDGGGDGGGRNPGLKSMSRSEYIRNARAAMEERRQRAVTNRQQFEPHIHEQIQRLFQDYEAPFYARLRGFGKAQTLALAESTVLSLAAVNNRAFEDSETRALTEHFLSSVHNLLAWKWAMTGFAAYMTYRGRKTWRFPFFTPEFKRFSPIGGSPSIKLMWHGARFAAYYGTLWVLGEPVFQGANFMRQRSEMERDPRLRSLLHDGKSQGATLLGGSPEAREQIHDAWESAAQQEQESAGQYREPEQKSQSAPTQSSWASYRNPTPPPPRPPQRSDSWDAPLTDDFDDASPVAPSSSRDSSGASSSNSGSAWDRIRQQAQYQPPAQQGRKTWEKPQSGGGWGSETDSSAQYQGQGSRDGYSYSSAEEDRSLAKEQAQREFDRLLERERGGADQERNSWSRK</sequence>
<organism evidence="2 3">
    <name type="scientific">Trichoderma cornu-damae</name>
    <dbReference type="NCBI Taxonomy" id="654480"/>
    <lineage>
        <taxon>Eukaryota</taxon>
        <taxon>Fungi</taxon>
        <taxon>Dikarya</taxon>
        <taxon>Ascomycota</taxon>
        <taxon>Pezizomycotina</taxon>
        <taxon>Sordariomycetes</taxon>
        <taxon>Hypocreomycetidae</taxon>
        <taxon>Hypocreales</taxon>
        <taxon>Hypocreaceae</taxon>
        <taxon>Trichoderma</taxon>
    </lineage>
</organism>
<feature type="compositionally biased region" description="Polar residues" evidence="1">
    <location>
        <begin position="355"/>
        <end position="366"/>
    </location>
</feature>
<evidence type="ECO:0000313" key="2">
    <source>
        <dbReference type="EMBL" id="KAH6608575.1"/>
    </source>
</evidence>
<dbReference type="AlphaFoldDB" id="A0A9P8QNE0"/>
<reference evidence="2" key="1">
    <citation type="submission" date="2021-08" db="EMBL/GenBank/DDBJ databases">
        <title>Chromosome-Level Trichoderma cornu-damae using Hi-C Data.</title>
        <authorList>
            <person name="Kim C.S."/>
        </authorList>
    </citation>
    <scope>NUCLEOTIDE SEQUENCE</scope>
    <source>
        <strain evidence="2">KA19-0412C</strain>
    </source>
</reference>
<accession>A0A9P8QNE0</accession>
<name>A0A9P8QNE0_9HYPO</name>